<dbReference type="PANTHER" id="PTHR47495:SF2">
    <property type="entry name" value="ALDEHYDE DEHYDROGENASE"/>
    <property type="match status" value="1"/>
</dbReference>
<feature type="domain" description="Aldehyde oxidase/xanthine dehydrogenase a/b hammerhead" evidence="1">
    <location>
        <begin position="220"/>
        <end position="298"/>
    </location>
</feature>
<dbReference type="InterPro" id="IPR046867">
    <property type="entry name" value="AldOxase/xan_DH_MoCoBD2"/>
</dbReference>
<sequence length="729" mass="77787">MRRMSFSSAVDEVVPGRRKFLKLMGGVGAGLTLGFSLPLSLNARADEAAKAPFEPNAFVRIGTDNKVTVMIKHVEMGQGTYTGLTTLVAEELDASWDQMVAEGAPADAKRYNNTLWGPMQGTGGSTAIANSYMQMRTAGAVAKAMLVAAAAKRWGVPASEIQVKAGVVTHGSNKAQFGELAEDAAAQPMPDEASVMLKTPEQFVFIGKQKVSRKDIGKNDGTAIFTQDIKFPGMLTAMILHAPKFGAKLKTLDSTAAKASPGVVDVLTIPTGVAVLAKDYWSAKKGRDLLQVSWDESGAFTKSSAQIMTEYKTLSKENGIVARNDGDAAGALAQAETVIDTTYEFPFLSHSPMEPMNCVAQVTDQGCEIWNGEQFQTVDQMNIAKVLGIKPEQVTLHMLLAGGSFGRRANPHSDYLIETVEIAKQKKGIPVKMVWSREDDTQVGYYRPAYVHRVQAGLDAEGNITAWHQHIVGQSILANTAFESFMVKDGIDATSVEGASNNPYAIPNLKLELTTVKEGPTVQWWRSVGSTHTAFAVETMIDELAVKAGKDPVEMRMKLLDKHPRWQGVLKLAAEKAGWGKSLPEGTGMGVAVHESFSTFVAQVAQVSVKNGQISVDKVVCAVDCGVAVNPDVIAAQMEGGIGFGLSPTLISEITLGEGGVVEQSNFHNYQVLRMNQMPEVEVHIVPSAEAPTGVGEPGVPPIAPAVANAVAAITGQRLNVLPLKLASA</sequence>
<proteinExistence type="predicted"/>
<dbReference type="PROSITE" id="PS51318">
    <property type="entry name" value="TAT"/>
    <property type="match status" value="1"/>
</dbReference>
<accession>U2ZZH3</accession>
<dbReference type="GO" id="GO:0016491">
    <property type="term" value="F:oxidoreductase activity"/>
    <property type="evidence" value="ECO:0007669"/>
    <property type="project" value="InterPro"/>
</dbReference>
<comment type="caution">
    <text evidence="2">The sequence shown here is derived from an EMBL/GenBank/DDBJ whole genome shotgun (WGS) entry which is preliminary data.</text>
</comment>
<dbReference type="AlphaFoldDB" id="U2ZZH3"/>
<dbReference type="Proteomes" id="UP000016570">
    <property type="component" value="Unassembled WGS sequence"/>
</dbReference>
<dbReference type="Pfam" id="PF02738">
    <property type="entry name" value="MoCoBD_1"/>
    <property type="match status" value="1"/>
</dbReference>
<reference evidence="2 3" key="1">
    <citation type="submission" date="2013-09" db="EMBL/GenBank/DDBJ databases">
        <title>Whole genome shotgun sequence of Vibrio proteolyticus NBRC 13287.</title>
        <authorList>
            <person name="Isaki S."/>
            <person name="Hosoyama A."/>
            <person name="Numata M."/>
            <person name="Hashimoto M."/>
            <person name="Hosoyama Y."/>
            <person name="Tsuchikane K."/>
            <person name="Noguchi M."/>
            <person name="Hirakata S."/>
            <person name="Ichikawa N."/>
            <person name="Ohji S."/>
            <person name="Yamazoe A."/>
            <person name="Fujita N."/>
        </authorList>
    </citation>
    <scope>NUCLEOTIDE SEQUENCE [LARGE SCALE GENOMIC DNA]</scope>
    <source>
        <strain evidence="2 3">NBRC 13287</strain>
    </source>
</reference>
<dbReference type="SUPFAM" id="SSF56003">
    <property type="entry name" value="Molybdenum cofactor-binding domain"/>
    <property type="match status" value="2"/>
</dbReference>
<dbReference type="RefSeq" id="WP_021704783.1">
    <property type="nucleotide sequence ID" value="NZ_BATJ01000005.1"/>
</dbReference>
<organism evidence="2 3">
    <name type="scientific">Vibrio proteolyticus NBRC 13287</name>
    <dbReference type="NCBI Taxonomy" id="1219065"/>
    <lineage>
        <taxon>Bacteria</taxon>
        <taxon>Pseudomonadati</taxon>
        <taxon>Pseudomonadota</taxon>
        <taxon>Gammaproteobacteria</taxon>
        <taxon>Vibrionales</taxon>
        <taxon>Vibrionaceae</taxon>
        <taxon>Vibrio</taxon>
    </lineage>
</organism>
<dbReference type="InterPro" id="IPR012368">
    <property type="entry name" value="OxRdtase_Mopterin-bd_su_IorB"/>
</dbReference>
<dbReference type="Gene3D" id="3.30.365.10">
    <property type="entry name" value="Aldehyde oxidase/xanthine dehydrogenase, molybdopterin binding domain"/>
    <property type="match status" value="4"/>
</dbReference>
<dbReference type="PIRSF" id="PIRSF036389">
    <property type="entry name" value="IOR_B"/>
    <property type="match status" value="1"/>
</dbReference>
<evidence type="ECO:0000313" key="3">
    <source>
        <dbReference type="Proteomes" id="UP000016570"/>
    </source>
</evidence>
<gene>
    <name evidence="2" type="ORF">VPR01S_05_01000</name>
</gene>
<dbReference type="InterPro" id="IPR037165">
    <property type="entry name" value="AldOxase/xan_DH_Mopterin-bd_sf"/>
</dbReference>
<dbReference type="InterPro" id="IPR052516">
    <property type="entry name" value="N-heterocyclic_Hydroxylase"/>
</dbReference>
<evidence type="ECO:0000259" key="1">
    <source>
        <dbReference type="SMART" id="SM01008"/>
    </source>
</evidence>
<protein>
    <submittedName>
        <fullName evidence="2">Putative isoquinoline 1-oxidoreductase beta subunit</fullName>
    </submittedName>
</protein>
<dbReference type="Gene3D" id="3.90.1170.50">
    <property type="entry name" value="Aldehyde oxidase/xanthine dehydrogenase, a/b hammerhead"/>
    <property type="match status" value="1"/>
</dbReference>
<evidence type="ECO:0000313" key="2">
    <source>
        <dbReference type="EMBL" id="GAD66805.1"/>
    </source>
</evidence>
<name>U2ZZH3_VIBPR</name>
<dbReference type="InterPro" id="IPR008274">
    <property type="entry name" value="AldOxase/xan_DH_MoCoBD1"/>
</dbReference>
<dbReference type="EMBL" id="BATJ01000005">
    <property type="protein sequence ID" value="GAD66805.1"/>
    <property type="molecule type" value="Genomic_DNA"/>
</dbReference>
<dbReference type="InterPro" id="IPR006311">
    <property type="entry name" value="TAT_signal"/>
</dbReference>
<keyword evidence="3" id="KW-1185">Reference proteome</keyword>
<dbReference type="PANTHER" id="PTHR47495">
    <property type="entry name" value="ALDEHYDE DEHYDROGENASE"/>
    <property type="match status" value="1"/>
</dbReference>
<dbReference type="Pfam" id="PF20256">
    <property type="entry name" value="MoCoBD_2"/>
    <property type="match status" value="2"/>
</dbReference>
<dbReference type="InterPro" id="IPR000674">
    <property type="entry name" value="Ald_Oxase/Xan_DH_a/b"/>
</dbReference>
<dbReference type="SMART" id="SM01008">
    <property type="entry name" value="Ald_Xan_dh_C"/>
    <property type="match status" value="1"/>
</dbReference>
<dbReference type="eggNOG" id="COG1529">
    <property type="taxonomic scope" value="Bacteria"/>
</dbReference>
<dbReference type="STRING" id="1219065.VPR01S_05_01000"/>